<dbReference type="RefSeq" id="WP_091410156.1">
    <property type="nucleotide sequence ID" value="NZ_LT629749.1"/>
</dbReference>
<feature type="active site" evidence="5">
    <location>
        <position position="38"/>
    </location>
</feature>
<organism evidence="8 9">
    <name type="scientific">Friedmanniella luteola</name>
    <dbReference type="NCBI Taxonomy" id="546871"/>
    <lineage>
        <taxon>Bacteria</taxon>
        <taxon>Bacillati</taxon>
        <taxon>Actinomycetota</taxon>
        <taxon>Actinomycetes</taxon>
        <taxon>Propionibacteriales</taxon>
        <taxon>Nocardioidaceae</taxon>
        <taxon>Friedmanniella</taxon>
    </lineage>
</organism>
<proteinExistence type="inferred from homology"/>
<protein>
    <recommendedName>
        <fullName evidence="3 5">acylphosphatase</fullName>
        <ecNumber evidence="2 5">3.6.1.7</ecNumber>
    </recommendedName>
</protein>
<evidence type="ECO:0000313" key="8">
    <source>
        <dbReference type="EMBL" id="SDR88360.1"/>
    </source>
</evidence>
<evidence type="ECO:0000259" key="7">
    <source>
        <dbReference type="PROSITE" id="PS51160"/>
    </source>
</evidence>
<dbReference type="AlphaFoldDB" id="A0A1H1MP11"/>
<sequence>MAVIRRRVVVTGRVQGVFFRDSTRREARRRRVSGWVTNREDGSVEAVFEGEPDAVDAMIAWTRRGPVRARVDRQTVTEEEPTGASGFAVV</sequence>
<dbReference type="Pfam" id="PF00708">
    <property type="entry name" value="Acylphosphatase"/>
    <property type="match status" value="1"/>
</dbReference>
<evidence type="ECO:0000256" key="1">
    <source>
        <dbReference type="ARBA" id="ARBA00005614"/>
    </source>
</evidence>
<keyword evidence="5" id="KW-0378">Hydrolase</keyword>
<evidence type="ECO:0000256" key="3">
    <source>
        <dbReference type="ARBA" id="ARBA00015991"/>
    </source>
</evidence>
<gene>
    <name evidence="8" type="ORF">SAMN04488543_0675</name>
</gene>
<reference evidence="8 9" key="1">
    <citation type="submission" date="2016-10" db="EMBL/GenBank/DDBJ databases">
        <authorList>
            <person name="de Groot N.N."/>
        </authorList>
    </citation>
    <scope>NUCLEOTIDE SEQUENCE [LARGE SCALE GENOMIC DNA]</scope>
    <source>
        <strain evidence="8 9">DSM 21741</strain>
    </source>
</reference>
<dbReference type="PRINTS" id="PR00112">
    <property type="entry name" value="ACYLPHPHTASE"/>
</dbReference>
<evidence type="ECO:0000256" key="2">
    <source>
        <dbReference type="ARBA" id="ARBA00012150"/>
    </source>
</evidence>
<evidence type="ECO:0000313" key="9">
    <source>
        <dbReference type="Proteomes" id="UP000199092"/>
    </source>
</evidence>
<dbReference type="PANTHER" id="PTHR47268">
    <property type="entry name" value="ACYLPHOSPHATASE"/>
    <property type="match status" value="1"/>
</dbReference>
<evidence type="ECO:0000256" key="4">
    <source>
        <dbReference type="ARBA" id="ARBA00047645"/>
    </source>
</evidence>
<keyword evidence="9" id="KW-1185">Reference proteome</keyword>
<evidence type="ECO:0000256" key="6">
    <source>
        <dbReference type="RuleBase" id="RU004168"/>
    </source>
</evidence>
<accession>A0A1H1MP11</accession>
<dbReference type="EMBL" id="LT629749">
    <property type="protein sequence ID" value="SDR88360.1"/>
    <property type="molecule type" value="Genomic_DNA"/>
</dbReference>
<evidence type="ECO:0000256" key="5">
    <source>
        <dbReference type="PROSITE-ProRule" id="PRU00520"/>
    </source>
</evidence>
<dbReference type="InterPro" id="IPR036046">
    <property type="entry name" value="Acylphosphatase-like_dom_sf"/>
</dbReference>
<dbReference type="PROSITE" id="PS00150">
    <property type="entry name" value="ACYLPHOSPHATASE_1"/>
    <property type="match status" value="1"/>
</dbReference>
<dbReference type="InterPro" id="IPR020456">
    <property type="entry name" value="Acylphosphatase"/>
</dbReference>
<dbReference type="GO" id="GO:0003998">
    <property type="term" value="F:acylphosphatase activity"/>
    <property type="evidence" value="ECO:0007669"/>
    <property type="project" value="UniProtKB-EC"/>
</dbReference>
<comment type="similarity">
    <text evidence="1 6">Belongs to the acylphosphatase family.</text>
</comment>
<dbReference type="SUPFAM" id="SSF54975">
    <property type="entry name" value="Acylphosphatase/BLUF domain-like"/>
    <property type="match status" value="1"/>
</dbReference>
<name>A0A1H1MP11_9ACTN</name>
<feature type="domain" description="Acylphosphatase-like" evidence="7">
    <location>
        <begin position="5"/>
        <end position="90"/>
    </location>
</feature>
<dbReference type="PROSITE" id="PS51160">
    <property type="entry name" value="ACYLPHOSPHATASE_3"/>
    <property type="match status" value="1"/>
</dbReference>
<dbReference type="EC" id="3.6.1.7" evidence="2 5"/>
<comment type="catalytic activity">
    <reaction evidence="4 5">
        <text>an acyl phosphate + H2O = a carboxylate + phosphate + H(+)</text>
        <dbReference type="Rhea" id="RHEA:14965"/>
        <dbReference type="ChEBI" id="CHEBI:15377"/>
        <dbReference type="ChEBI" id="CHEBI:15378"/>
        <dbReference type="ChEBI" id="CHEBI:29067"/>
        <dbReference type="ChEBI" id="CHEBI:43474"/>
        <dbReference type="ChEBI" id="CHEBI:59918"/>
        <dbReference type="EC" id="3.6.1.7"/>
    </reaction>
</comment>
<dbReference type="InterPro" id="IPR017968">
    <property type="entry name" value="Acylphosphatase_CS"/>
</dbReference>
<dbReference type="Proteomes" id="UP000199092">
    <property type="component" value="Chromosome I"/>
</dbReference>
<dbReference type="PANTHER" id="PTHR47268:SF4">
    <property type="entry name" value="ACYLPHOSPHATASE"/>
    <property type="match status" value="1"/>
</dbReference>
<dbReference type="Gene3D" id="3.30.70.100">
    <property type="match status" value="1"/>
</dbReference>
<dbReference type="OrthoDB" id="3182027at2"/>
<feature type="active site" evidence="5">
    <location>
        <position position="20"/>
    </location>
</feature>
<dbReference type="STRING" id="546871.SAMN04488543_0675"/>
<dbReference type="InterPro" id="IPR001792">
    <property type="entry name" value="Acylphosphatase-like_dom"/>
</dbReference>